<dbReference type="InterPro" id="IPR051803">
    <property type="entry name" value="TA_system_RelE-like_toxin"/>
</dbReference>
<gene>
    <name evidence="3" type="ORF">FBZ88_101226</name>
</gene>
<dbReference type="Proteomes" id="UP000316545">
    <property type="component" value="Unassembled WGS sequence"/>
</dbReference>
<protein>
    <submittedName>
        <fullName evidence="3">Plasmid stabilization system protein ParE</fullName>
    </submittedName>
</protein>
<sequence length="89" mass="10087">MRVVWSVPALRDVIGHRAYIAQFNPIAATDIAQRLAAAGDSLKTFPRRGRPGSKPGTREVTVIYPYVIVYKIEDDRVLILRVWHGSQER</sequence>
<name>A0A560GD75_9PROT</name>
<dbReference type="PANTHER" id="PTHR33755">
    <property type="entry name" value="TOXIN PARE1-RELATED"/>
    <property type="match status" value="1"/>
</dbReference>
<organism evidence="3 4">
    <name type="scientific">Nitrospirillum amazonense</name>
    <dbReference type="NCBI Taxonomy" id="28077"/>
    <lineage>
        <taxon>Bacteria</taxon>
        <taxon>Pseudomonadati</taxon>
        <taxon>Pseudomonadota</taxon>
        <taxon>Alphaproteobacteria</taxon>
        <taxon>Rhodospirillales</taxon>
        <taxon>Azospirillaceae</taxon>
        <taxon>Nitrospirillum</taxon>
    </lineage>
</organism>
<dbReference type="Pfam" id="PF05016">
    <property type="entry name" value="ParE_toxin"/>
    <property type="match status" value="1"/>
</dbReference>
<dbReference type="InterPro" id="IPR035093">
    <property type="entry name" value="RelE/ParE_toxin_dom_sf"/>
</dbReference>
<keyword evidence="4" id="KW-1185">Reference proteome</keyword>
<accession>A0A560GD75</accession>
<reference evidence="3 4" key="1">
    <citation type="submission" date="2019-06" db="EMBL/GenBank/DDBJ databases">
        <title>Genomic Encyclopedia of Type Strains, Phase IV (KMG-V): Genome sequencing to study the core and pangenomes of soil and plant-associated prokaryotes.</title>
        <authorList>
            <person name="Whitman W."/>
        </authorList>
    </citation>
    <scope>NUCLEOTIDE SEQUENCE [LARGE SCALE GENOMIC DNA]</scope>
    <source>
        <strain evidence="3 4">BR 11865</strain>
    </source>
</reference>
<keyword evidence="2" id="KW-1277">Toxin-antitoxin system</keyword>
<dbReference type="RefSeq" id="WP_145615020.1">
    <property type="nucleotide sequence ID" value="NZ_JAYNFR010000017.1"/>
</dbReference>
<evidence type="ECO:0000313" key="4">
    <source>
        <dbReference type="Proteomes" id="UP000316545"/>
    </source>
</evidence>
<dbReference type="AlphaFoldDB" id="A0A560GD75"/>
<evidence type="ECO:0000313" key="3">
    <source>
        <dbReference type="EMBL" id="TWB31855.1"/>
    </source>
</evidence>
<dbReference type="Gene3D" id="3.30.2310.20">
    <property type="entry name" value="RelE-like"/>
    <property type="match status" value="1"/>
</dbReference>
<dbReference type="EMBL" id="VITO01000001">
    <property type="protein sequence ID" value="TWB31855.1"/>
    <property type="molecule type" value="Genomic_DNA"/>
</dbReference>
<proteinExistence type="inferred from homology"/>
<comment type="caution">
    <text evidence="3">The sequence shown here is derived from an EMBL/GenBank/DDBJ whole genome shotgun (WGS) entry which is preliminary data.</text>
</comment>
<evidence type="ECO:0000256" key="2">
    <source>
        <dbReference type="ARBA" id="ARBA00022649"/>
    </source>
</evidence>
<comment type="similarity">
    <text evidence="1">Belongs to the RelE toxin family.</text>
</comment>
<dbReference type="InterPro" id="IPR007712">
    <property type="entry name" value="RelE/ParE_toxin"/>
</dbReference>
<evidence type="ECO:0000256" key="1">
    <source>
        <dbReference type="ARBA" id="ARBA00006226"/>
    </source>
</evidence>